<evidence type="ECO:0000313" key="3">
    <source>
        <dbReference type="Proteomes" id="UP000028990"/>
    </source>
</evidence>
<proteinExistence type="predicted"/>
<protein>
    <submittedName>
        <fullName evidence="2">Uncharacterized protein</fullName>
    </submittedName>
</protein>
<accession>A0A091DHT5</accession>
<evidence type="ECO:0000313" key="2">
    <source>
        <dbReference type="EMBL" id="KFO31669.1"/>
    </source>
</evidence>
<keyword evidence="3" id="KW-1185">Reference proteome</keyword>
<sequence>MTLSMEVYVCSVDKNLRSPFARIDQSPTLRQLEWKQPNELMRSCNENKENQGGRMERKSLVWREMGTLHCPDKFFLALTKFRVIDNQMEAQGGLCTFCKSDYEETHKASLRSRGITTLTLPPSGPQRAWLPRPWQPEVHRLLPSVLQPFGPLPVETKAHPQNPRSQAKTHEPARDSSLHSRTGAEAVKQALQTPGGCPAAGRSGWWAVP</sequence>
<dbReference type="AlphaFoldDB" id="A0A091DHT5"/>
<name>A0A091DHT5_FUKDA</name>
<dbReference type="EMBL" id="KN122248">
    <property type="protein sequence ID" value="KFO31669.1"/>
    <property type="molecule type" value="Genomic_DNA"/>
</dbReference>
<feature type="region of interest" description="Disordered" evidence="1">
    <location>
        <begin position="150"/>
        <end position="209"/>
    </location>
</feature>
<feature type="compositionally biased region" description="Basic and acidic residues" evidence="1">
    <location>
        <begin position="168"/>
        <end position="178"/>
    </location>
</feature>
<gene>
    <name evidence="2" type="ORF">H920_06868</name>
</gene>
<evidence type="ECO:0000256" key="1">
    <source>
        <dbReference type="SAM" id="MobiDB-lite"/>
    </source>
</evidence>
<reference evidence="2 3" key="1">
    <citation type="submission" date="2013-11" db="EMBL/GenBank/DDBJ databases">
        <title>The Damaraland mole rat (Fukomys damarensis) genome and evolution of African mole rats.</title>
        <authorList>
            <person name="Gladyshev V.N."/>
            <person name="Fang X."/>
        </authorList>
    </citation>
    <scope>NUCLEOTIDE SEQUENCE [LARGE SCALE GENOMIC DNA]</scope>
    <source>
        <tissue evidence="2">Liver</tissue>
    </source>
</reference>
<organism evidence="2 3">
    <name type="scientific">Fukomys damarensis</name>
    <name type="common">Damaraland mole rat</name>
    <name type="synonym">Cryptomys damarensis</name>
    <dbReference type="NCBI Taxonomy" id="885580"/>
    <lineage>
        <taxon>Eukaryota</taxon>
        <taxon>Metazoa</taxon>
        <taxon>Chordata</taxon>
        <taxon>Craniata</taxon>
        <taxon>Vertebrata</taxon>
        <taxon>Euteleostomi</taxon>
        <taxon>Mammalia</taxon>
        <taxon>Eutheria</taxon>
        <taxon>Euarchontoglires</taxon>
        <taxon>Glires</taxon>
        <taxon>Rodentia</taxon>
        <taxon>Hystricomorpha</taxon>
        <taxon>Bathyergidae</taxon>
        <taxon>Fukomys</taxon>
    </lineage>
</organism>
<dbReference type="Proteomes" id="UP000028990">
    <property type="component" value="Unassembled WGS sequence"/>
</dbReference>